<protein>
    <submittedName>
        <fullName evidence="4">Rho GTPase activating protein 39</fullName>
    </submittedName>
</protein>
<dbReference type="SMART" id="SM00324">
    <property type="entry name" value="RhoGAP"/>
    <property type="match status" value="1"/>
</dbReference>
<evidence type="ECO:0000259" key="3">
    <source>
        <dbReference type="PROSITE" id="PS51016"/>
    </source>
</evidence>
<dbReference type="PROSITE" id="PS51016">
    <property type="entry name" value="MYTH4"/>
    <property type="match status" value="1"/>
</dbReference>
<sequence length="464" mass="53250">MAGQQTPSPKPRRDPGQKALDRRASGINFGDMIIDVPDEVSTFKYEPPKETTNHQSFFPDIHNLALPANLQEDIQKFQVDDYAKHFFKEHRSHHIFSRKKVSPEALASFQDTPLTGSLLTSIPKNYEKSAIQMFNIILGYTGVLREKGRSSNLIQLFSIVDSSPILRDELYFQLIKQTNNNPNDDALLKTWQIFVIVASIYPSSLDSEVWIKSHLSREALKQSKPINDYAQFTYIRFCARCAKGKQMDIAPMYATRLYKDVYESKKVFGASIYEQLWNQRTTHKYFPIPRYVHEMAELLLKKGAEQTEGIFRHVGNKKNVTNYEDRINEGSPLDQNINIHDLASLFKSWFSMLPDPLIPNSYIPDLKNAFEDGSFIPFVRKLPKAHLYTLKYIIGFFQKLVKSEEVTKMTAGNLAICFGPDIVSTQDVKDLSAFEKFKNISIKLLSVLIKDLVTDDIYPLLIDE</sequence>
<feature type="domain" description="MyTH4" evidence="3">
    <location>
        <begin position="109"/>
        <end position="256"/>
    </location>
</feature>
<dbReference type="EMBL" id="JAPFFF010000009">
    <property type="protein sequence ID" value="KAK8883150.1"/>
    <property type="molecule type" value="Genomic_DNA"/>
</dbReference>
<dbReference type="PROSITE" id="PS50238">
    <property type="entry name" value="RHOGAP"/>
    <property type="match status" value="1"/>
</dbReference>
<dbReference type="InterPro" id="IPR000857">
    <property type="entry name" value="MyTH4_dom"/>
</dbReference>
<name>A0ABR2JWD7_9EUKA</name>
<organism evidence="4 5">
    <name type="scientific">Tritrichomonas musculus</name>
    <dbReference type="NCBI Taxonomy" id="1915356"/>
    <lineage>
        <taxon>Eukaryota</taxon>
        <taxon>Metamonada</taxon>
        <taxon>Parabasalia</taxon>
        <taxon>Tritrichomonadida</taxon>
        <taxon>Tritrichomonadidae</taxon>
        <taxon>Tritrichomonas</taxon>
    </lineage>
</organism>
<dbReference type="Pfam" id="PF00620">
    <property type="entry name" value="RhoGAP"/>
    <property type="match status" value="1"/>
</dbReference>
<evidence type="ECO:0000256" key="1">
    <source>
        <dbReference type="SAM" id="MobiDB-lite"/>
    </source>
</evidence>
<feature type="domain" description="Rho-GAP" evidence="2">
    <location>
        <begin position="270"/>
        <end position="464"/>
    </location>
</feature>
<evidence type="ECO:0000313" key="5">
    <source>
        <dbReference type="Proteomes" id="UP001470230"/>
    </source>
</evidence>
<feature type="region of interest" description="Disordered" evidence="1">
    <location>
        <begin position="1"/>
        <end position="24"/>
    </location>
</feature>
<reference evidence="4 5" key="1">
    <citation type="submission" date="2024-04" db="EMBL/GenBank/DDBJ databases">
        <title>Tritrichomonas musculus Genome.</title>
        <authorList>
            <person name="Alves-Ferreira E."/>
            <person name="Grigg M."/>
            <person name="Lorenzi H."/>
            <person name="Galac M."/>
        </authorList>
    </citation>
    <scope>NUCLEOTIDE SEQUENCE [LARGE SCALE GENOMIC DNA]</scope>
    <source>
        <strain evidence="4 5">EAF2021</strain>
    </source>
</reference>
<dbReference type="InterPro" id="IPR000198">
    <property type="entry name" value="RhoGAP_dom"/>
</dbReference>
<dbReference type="Gene3D" id="1.10.555.10">
    <property type="entry name" value="Rho GTPase activation protein"/>
    <property type="match status" value="1"/>
</dbReference>
<proteinExistence type="predicted"/>
<keyword evidence="5" id="KW-1185">Reference proteome</keyword>
<dbReference type="SMART" id="SM00139">
    <property type="entry name" value="MyTH4"/>
    <property type="match status" value="1"/>
</dbReference>
<dbReference type="Gene3D" id="1.25.40.530">
    <property type="entry name" value="MyTH4 domain"/>
    <property type="match status" value="1"/>
</dbReference>
<accession>A0ABR2JWD7</accession>
<dbReference type="SUPFAM" id="SSF48350">
    <property type="entry name" value="GTPase activation domain, GAP"/>
    <property type="match status" value="1"/>
</dbReference>
<dbReference type="Proteomes" id="UP001470230">
    <property type="component" value="Unassembled WGS sequence"/>
</dbReference>
<dbReference type="PANTHER" id="PTHR45876">
    <property type="entry name" value="FI04035P"/>
    <property type="match status" value="1"/>
</dbReference>
<dbReference type="InterPro" id="IPR038185">
    <property type="entry name" value="MyTH4_dom_sf"/>
</dbReference>
<comment type="caution">
    <text evidence="4">The sequence shown here is derived from an EMBL/GenBank/DDBJ whole genome shotgun (WGS) entry which is preliminary data.</text>
</comment>
<evidence type="ECO:0000259" key="2">
    <source>
        <dbReference type="PROSITE" id="PS50238"/>
    </source>
</evidence>
<dbReference type="InterPro" id="IPR008936">
    <property type="entry name" value="Rho_GTPase_activation_prot"/>
</dbReference>
<evidence type="ECO:0000313" key="4">
    <source>
        <dbReference type="EMBL" id="KAK8883150.1"/>
    </source>
</evidence>
<gene>
    <name evidence="4" type="ORF">M9Y10_045798</name>
</gene>
<feature type="compositionally biased region" description="Basic and acidic residues" evidence="1">
    <location>
        <begin position="11"/>
        <end position="24"/>
    </location>
</feature>
<dbReference type="Pfam" id="PF00784">
    <property type="entry name" value="MyTH4"/>
    <property type="match status" value="1"/>
</dbReference>
<dbReference type="CDD" id="cd00159">
    <property type="entry name" value="RhoGAP"/>
    <property type="match status" value="1"/>
</dbReference>
<dbReference type="PANTHER" id="PTHR45876:SF8">
    <property type="entry name" value="FI04035P"/>
    <property type="match status" value="1"/>
</dbReference>